<dbReference type="GO" id="GO:0005874">
    <property type="term" value="C:microtubule"/>
    <property type="evidence" value="ECO:0007669"/>
    <property type="project" value="UniProtKB-KW"/>
</dbReference>
<keyword evidence="8" id="KW-0493">Microtubule</keyword>
<keyword evidence="9" id="KW-0498">Mitosis</keyword>
<reference evidence="18 19" key="1">
    <citation type="journal article" date="2023" name="G3 (Bethesda)">
        <title>A high-quality reference genome for the fission yeast Schizosaccharomyces osmophilus.</title>
        <authorList>
            <person name="Jia G.S."/>
            <person name="Zhang W.C."/>
            <person name="Liang Y."/>
            <person name="Liu X.H."/>
            <person name="Rhind N."/>
            <person name="Pidoux A."/>
            <person name="Brysch-Herzberg M."/>
            <person name="Du L.L."/>
        </authorList>
    </citation>
    <scope>NUCLEOTIDE SEQUENCE [LARGE SCALE GENOMIC DNA]</scope>
    <source>
        <strain evidence="18 19">CBS 15793</strain>
    </source>
</reference>
<dbReference type="Proteomes" id="UP001212411">
    <property type="component" value="Chromosome 2"/>
</dbReference>
<evidence type="ECO:0000256" key="5">
    <source>
        <dbReference type="ARBA" id="ARBA00022454"/>
    </source>
</evidence>
<keyword evidence="14" id="KW-0131">Cell cycle</keyword>
<evidence type="ECO:0000256" key="7">
    <source>
        <dbReference type="ARBA" id="ARBA00022618"/>
    </source>
</evidence>
<comment type="similarity">
    <text evidence="4">Belongs to the DASH complex DAD3 family.</text>
</comment>
<keyword evidence="12" id="KW-0206">Cytoskeleton</keyword>
<evidence type="ECO:0000256" key="11">
    <source>
        <dbReference type="ARBA" id="ARBA00022838"/>
    </source>
</evidence>
<protein>
    <recommendedName>
        <fullName evidence="16">DASH complex subunit DAD3</fullName>
    </recommendedName>
    <alternativeName>
        <fullName evidence="17">Outer kinetochore protein DAD3</fullName>
    </alternativeName>
</protein>
<dbReference type="Pfam" id="PF08656">
    <property type="entry name" value="DASH_Dad3"/>
    <property type="match status" value="1"/>
</dbReference>
<dbReference type="AlphaFoldDB" id="A0AAE9WCE9"/>
<keyword evidence="6" id="KW-0963">Cytoplasm</keyword>
<proteinExistence type="inferred from homology"/>
<evidence type="ECO:0000256" key="12">
    <source>
        <dbReference type="ARBA" id="ARBA00023212"/>
    </source>
</evidence>
<keyword evidence="13" id="KW-0539">Nucleus</keyword>
<evidence type="ECO:0000256" key="13">
    <source>
        <dbReference type="ARBA" id="ARBA00023242"/>
    </source>
</evidence>
<organism evidence="18 19">
    <name type="scientific">Schizosaccharomyces osmophilus</name>
    <dbReference type="NCBI Taxonomy" id="2545709"/>
    <lineage>
        <taxon>Eukaryota</taxon>
        <taxon>Fungi</taxon>
        <taxon>Dikarya</taxon>
        <taxon>Ascomycota</taxon>
        <taxon>Taphrinomycotina</taxon>
        <taxon>Schizosaccharomycetes</taxon>
        <taxon>Schizosaccharomycetales</taxon>
        <taxon>Schizosaccharomycetaceae</taxon>
        <taxon>Schizosaccharomyces</taxon>
    </lineage>
</organism>
<gene>
    <name evidence="18" type="primary">dad3</name>
    <name evidence="18" type="ORF">SOMG_03988</name>
</gene>
<evidence type="ECO:0000313" key="18">
    <source>
        <dbReference type="EMBL" id="WBW73285.1"/>
    </source>
</evidence>
<dbReference type="PANTHER" id="PTHR28017">
    <property type="entry name" value="DASH COMPLEX SUBUNIT DAD3"/>
    <property type="match status" value="1"/>
</dbReference>
<keyword evidence="5" id="KW-0158">Chromosome</keyword>
<evidence type="ECO:0000256" key="17">
    <source>
        <dbReference type="ARBA" id="ARBA00044305"/>
    </source>
</evidence>
<name>A0AAE9WCE9_9SCHI</name>
<evidence type="ECO:0000256" key="1">
    <source>
        <dbReference type="ARBA" id="ARBA00004123"/>
    </source>
</evidence>
<evidence type="ECO:0000256" key="16">
    <source>
        <dbReference type="ARBA" id="ARBA00044179"/>
    </source>
</evidence>
<evidence type="ECO:0000256" key="9">
    <source>
        <dbReference type="ARBA" id="ARBA00022776"/>
    </source>
</evidence>
<dbReference type="GO" id="GO:0042729">
    <property type="term" value="C:DASH complex"/>
    <property type="evidence" value="ECO:0007669"/>
    <property type="project" value="InterPro"/>
</dbReference>
<dbReference type="GO" id="GO:0051301">
    <property type="term" value="P:cell division"/>
    <property type="evidence" value="ECO:0007669"/>
    <property type="project" value="UniProtKB-KW"/>
</dbReference>
<evidence type="ECO:0000256" key="14">
    <source>
        <dbReference type="ARBA" id="ARBA00023306"/>
    </source>
</evidence>
<dbReference type="GO" id="GO:0008608">
    <property type="term" value="P:attachment of spindle microtubules to kinetochore"/>
    <property type="evidence" value="ECO:0007669"/>
    <property type="project" value="InterPro"/>
</dbReference>
<evidence type="ECO:0000256" key="8">
    <source>
        <dbReference type="ARBA" id="ARBA00022701"/>
    </source>
</evidence>
<evidence type="ECO:0000313" key="19">
    <source>
        <dbReference type="Proteomes" id="UP001212411"/>
    </source>
</evidence>
<dbReference type="InterPro" id="IPR013965">
    <property type="entry name" value="DASH_Dad3"/>
</dbReference>
<dbReference type="GO" id="GO:0051010">
    <property type="term" value="F:microtubule plus-end binding"/>
    <property type="evidence" value="ECO:0007669"/>
    <property type="project" value="TreeGrafter"/>
</dbReference>
<accession>A0AAE9WCE9</accession>
<evidence type="ECO:0000256" key="6">
    <source>
        <dbReference type="ARBA" id="ARBA00022490"/>
    </source>
</evidence>
<keyword evidence="7" id="KW-0132">Cell division</keyword>
<evidence type="ECO:0000256" key="15">
    <source>
        <dbReference type="ARBA" id="ARBA00023328"/>
    </source>
</evidence>
<dbReference type="PANTHER" id="PTHR28017:SF1">
    <property type="entry name" value="DASH COMPLEX SUBUNIT DAD3"/>
    <property type="match status" value="1"/>
</dbReference>
<evidence type="ECO:0000256" key="4">
    <source>
        <dbReference type="ARBA" id="ARBA00006277"/>
    </source>
</evidence>
<dbReference type="EMBL" id="CP115612">
    <property type="protein sequence ID" value="WBW73285.1"/>
    <property type="molecule type" value="Genomic_DNA"/>
</dbReference>
<dbReference type="GO" id="GO:0072686">
    <property type="term" value="C:mitotic spindle"/>
    <property type="evidence" value="ECO:0007669"/>
    <property type="project" value="InterPro"/>
</dbReference>
<comment type="subcellular location">
    <subcellularLocation>
        <location evidence="3">Chromosome</location>
        <location evidence="3">Centromere</location>
        <location evidence="3">Kinetochore</location>
    </subcellularLocation>
    <subcellularLocation>
        <location evidence="2">Cytoplasm</location>
        <location evidence="2">Cytoskeleton</location>
        <location evidence="2">Spindle</location>
    </subcellularLocation>
    <subcellularLocation>
        <location evidence="1">Nucleus</location>
    </subcellularLocation>
</comment>
<evidence type="ECO:0000256" key="2">
    <source>
        <dbReference type="ARBA" id="ARBA00004186"/>
    </source>
</evidence>
<keyword evidence="15" id="KW-0137">Centromere</keyword>
<evidence type="ECO:0000256" key="10">
    <source>
        <dbReference type="ARBA" id="ARBA00022829"/>
    </source>
</evidence>
<dbReference type="GeneID" id="80877464"/>
<dbReference type="RefSeq" id="XP_056037528.1">
    <property type="nucleotide sequence ID" value="XM_056182775.1"/>
</dbReference>
<keyword evidence="10" id="KW-0159">Chromosome partition</keyword>
<keyword evidence="11" id="KW-0995">Kinetochore</keyword>
<keyword evidence="19" id="KW-1185">Reference proteome</keyword>
<evidence type="ECO:0000256" key="3">
    <source>
        <dbReference type="ARBA" id="ARBA00004629"/>
    </source>
</evidence>
<dbReference type="KEGG" id="som:SOMG_03988"/>
<sequence length="83" mass="9462">MSEDLTSSKEKQILQKQVLDEYTKLARNMDSLAKLLHEMVCSPSNNILDSLRELEKEIGLVHTLFKASVWAILADLETQETKT</sequence>